<evidence type="ECO:0000256" key="3">
    <source>
        <dbReference type="SAM" id="MobiDB-lite"/>
    </source>
</evidence>
<evidence type="ECO:0000256" key="2">
    <source>
        <dbReference type="ARBA" id="ARBA00023043"/>
    </source>
</evidence>
<dbReference type="Pfam" id="PF12796">
    <property type="entry name" value="Ank_2"/>
    <property type="match status" value="1"/>
</dbReference>
<sequence>MINSKEDIQNFVQSKGNVSLMKKMLDDGIITDINIIFDNGLSTNTALMFETIYGTIEGMKFLLTRKADPNIQDKNGLTALHKIVNLGEIDAKAKAKQFAKLRLLLDYGADKNIKTNKGSTVLELAKCSTCCNECIKVIKTYKPHSKNKKTLRKKDKQKIKIKHRKNNTKRKI</sequence>
<dbReference type="PROSITE" id="PS50088">
    <property type="entry name" value="ANK_REPEAT"/>
    <property type="match status" value="1"/>
</dbReference>
<evidence type="ECO:0000313" key="4">
    <source>
        <dbReference type="EMBL" id="QHT91900.1"/>
    </source>
</evidence>
<dbReference type="Gene3D" id="1.25.40.20">
    <property type="entry name" value="Ankyrin repeat-containing domain"/>
    <property type="match status" value="1"/>
</dbReference>
<protein>
    <submittedName>
        <fullName evidence="4">Uncharacterized protein</fullName>
    </submittedName>
</protein>
<dbReference type="InterPro" id="IPR002110">
    <property type="entry name" value="Ankyrin_rpt"/>
</dbReference>
<organism evidence="4">
    <name type="scientific">viral metagenome</name>
    <dbReference type="NCBI Taxonomy" id="1070528"/>
    <lineage>
        <taxon>unclassified sequences</taxon>
        <taxon>metagenomes</taxon>
        <taxon>organismal metagenomes</taxon>
    </lineage>
</organism>
<dbReference type="PANTHER" id="PTHR24126">
    <property type="entry name" value="ANKYRIN REPEAT, PH AND SEC7 DOMAIN CONTAINING PROTEIN SECG-RELATED"/>
    <property type="match status" value="1"/>
</dbReference>
<keyword evidence="2" id="KW-0040">ANK repeat</keyword>
<dbReference type="SMART" id="SM00248">
    <property type="entry name" value="ANK"/>
    <property type="match status" value="2"/>
</dbReference>
<dbReference type="InterPro" id="IPR036770">
    <property type="entry name" value="Ankyrin_rpt-contain_sf"/>
</dbReference>
<reference evidence="4" key="1">
    <citation type="journal article" date="2020" name="Nature">
        <title>Giant virus diversity and host interactions through global metagenomics.</title>
        <authorList>
            <person name="Schulz F."/>
            <person name="Roux S."/>
            <person name="Paez-Espino D."/>
            <person name="Jungbluth S."/>
            <person name="Walsh D.A."/>
            <person name="Denef V.J."/>
            <person name="McMahon K.D."/>
            <person name="Konstantinidis K.T."/>
            <person name="Eloe-Fadrosh E.A."/>
            <person name="Kyrpides N.C."/>
            <person name="Woyke T."/>
        </authorList>
    </citation>
    <scope>NUCLEOTIDE SEQUENCE</scope>
    <source>
        <strain evidence="4">GVMAG-M-3300023184-86</strain>
    </source>
</reference>
<proteinExistence type="predicted"/>
<dbReference type="SUPFAM" id="SSF48403">
    <property type="entry name" value="Ankyrin repeat"/>
    <property type="match status" value="1"/>
</dbReference>
<accession>A0A6C0IGW9</accession>
<name>A0A6C0IGW9_9ZZZZ</name>
<dbReference type="EMBL" id="MN740171">
    <property type="protein sequence ID" value="QHT91900.1"/>
    <property type="molecule type" value="Genomic_DNA"/>
</dbReference>
<feature type="region of interest" description="Disordered" evidence="3">
    <location>
        <begin position="145"/>
        <end position="172"/>
    </location>
</feature>
<dbReference type="PANTHER" id="PTHR24126:SF14">
    <property type="entry name" value="ANK_REP_REGION DOMAIN-CONTAINING PROTEIN"/>
    <property type="match status" value="1"/>
</dbReference>
<dbReference type="AlphaFoldDB" id="A0A6C0IGW9"/>
<evidence type="ECO:0000256" key="1">
    <source>
        <dbReference type="ARBA" id="ARBA00022737"/>
    </source>
</evidence>
<keyword evidence="1" id="KW-0677">Repeat</keyword>